<dbReference type="Proteomes" id="UP000051494">
    <property type="component" value="Unassembled WGS sequence"/>
</dbReference>
<dbReference type="AlphaFoldDB" id="A0A0Q9YE60"/>
<accession>A0A0Q9YE60</accession>
<evidence type="ECO:0000313" key="4">
    <source>
        <dbReference type="Proteomes" id="UP000051494"/>
    </source>
</evidence>
<dbReference type="RefSeq" id="WP_057624333.1">
    <property type="nucleotide sequence ID" value="NZ_LKHV02000001.1"/>
</dbReference>
<organism evidence="2">
    <name type="scientific">Candidatus Berkiella cookevillensis</name>
    <dbReference type="NCBI Taxonomy" id="437022"/>
    <lineage>
        <taxon>Bacteria</taxon>
        <taxon>Pseudomonadati</taxon>
        <taxon>Pseudomonadota</taxon>
        <taxon>Gammaproteobacteria</taxon>
        <taxon>Candidatus Berkiellales</taxon>
        <taxon>Candidatus Berkiellaceae</taxon>
        <taxon>Candidatus Berkiella</taxon>
    </lineage>
</organism>
<name>A0A0Q9YE60_9GAMM</name>
<reference evidence="2" key="1">
    <citation type="submission" date="2015-09" db="EMBL/GenBank/DDBJ databases">
        <title>Draft Genome Sequences of Two Novel Amoeba-resistant Intranuclear Bacteria, Candidatus Berkiella cookevillensis and Candidatus Berkiella aquae.</title>
        <authorList>
            <person name="Mehari Y.T."/>
            <person name="Arivett B.A."/>
            <person name="Farone A.L."/>
            <person name="Gunderson J.H."/>
            <person name="Farone M.B."/>
        </authorList>
    </citation>
    <scope>NUCLEOTIDE SEQUENCE [LARGE SCALE GENOMIC DNA]</scope>
    <source>
        <strain evidence="2">CC99</strain>
    </source>
</reference>
<dbReference type="STRING" id="437022.CC99x_01223"/>
<dbReference type="EMBL" id="LKHV02000001">
    <property type="protein sequence ID" value="MCS5709658.1"/>
    <property type="molecule type" value="Genomic_DNA"/>
</dbReference>
<sequence length="195" mass="22342">MNHQTVLKKIEQLNKREKILLLITGMVAVLLLSFSFVIEPLSKEKALSHQLLANALSEQALLLKQLKKISKSEKNTSQDNLISEEINAVAKDRKNALLLDKLLQTPGLELISLESIMPKSAKEEVPSPLESYQIHLMGEYPVMLKYITELQALPFFMRFDDFKYKIKKFPQADIYVTVSRYHIATVSDRSQEEKP</sequence>
<proteinExistence type="predicted"/>
<feature type="transmembrane region" description="Helical" evidence="1">
    <location>
        <begin position="20"/>
        <end position="38"/>
    </location>
</feature>
<reference evidence="3" key="2">
    <citation type="journal article" date="2016" name="Genome Announc.">
        <title>Draft Genome Sequences of Two Novel Amoeba-Resistant Intranuclear Bacteria, 'Candidatus Berkiella cookevillensis' and 'Candidatus Berkiella aquae'.</title>
        <authorList>
            <person name="Mehari Y.T."/>
            <person name="Arivett B.A."/>
            <person name="Farone A.L."/>
            <person name="Gunderson J.H."/>
            <person name="Farone M.B."/>
        </authorList>
    </citation>
    <scope>NUCLEOTIDE SEQUENCE</scope>
    <source>
        <strain evidence="3">CC99</strain>
    </source>
</reference>
<keyword evidence="1" id="KW-0812">Transmembrane</keyword>
<reference evidence="3" key="3">
    <citation type="submission" date="2021-06" db="EMBL/GenBank/DDBJ databases">
        <title>Genomic Description and Analysis of Intracellular Bacteria, Candidatus Berkiella cookevillensis and Candidatus Berkiella aquae.</title>
        <authorList>
            <person name="Kidane D.T."/>
            <person name="Mehari Y.T."/>
            <person name="Rice F.C."/>
            <person name="Arivett B.A."/>
            <person name="Farone A.L."/>
            <person name="Berk S.G."/>
            <person name="Farone M.B."/>
        </authorList>
    </citation>
    <scope>NUCLEOTIDE SEQUENCE</scope>
    <source>
        <strain evidence="3">CC99</strain>
    </source>
</reference>
<gene>
    <name evidence="3" type="ORF">CC99x_012200</name>
    <name evidence="2" type="ORF">CC99x_01223</name>
</gene>
<comment type="caution">
    <text evidence="2">The sequence shown here is derived from an EMBL/GenBank/DDBJ whole genome shotgun (WGS) entry which is preliminary data.</text>
</comment>
<evidence type="ECO:0000313" key="3">
    <source>
        <dbReference type="EMBL" id="MCS5709658.1"/>
    </source>
</evidence>
<keyword evidence="4" id="KW-1185">Reference proteome</keyword>
<keyword evidence="1" id="KW-0472">Membrane</keyword>
<keyword evidence="1" id="KW-1133">Transmembrane helix</keyword>
<evidence type="ECO:0000256" key="1">
    <source>
        <dbReference type="SAM" id="Phobius"/>
    </source>
</evidence>
<protein>
    <submittedName>
        <fullName evidence="2">General secretion pathway, M protein</fullName>
    </submittedName>
    <submittedName>
        <fullName evidence="3">Type II secretion system protein M</fullName>
    </submittedName>
</protein>
<evidence type="ECO:0000313" key="2">
    <source>
        <dbReference type="EMBL" id="KRG18742.1"/>
    </source>
</evidence>
<dbReference type="EMBL" id="LKHV01000005">
    <property type="protein sequence ID" value="KRG18742.1"/>
    <property type="molecule type" value="Genomic_DNA"/>
</dbReference>